<comment type="caution">
    <text evidence="2">The sequence shown here is derived from an EMBL/GenBank/DDBJ whole genome shotgun (WGS) entry which is preliminary data.</text>
</comment>
<dbReference type="SUPFAM" id="SSF53335">
    <property type="entry name" value="S-adenosyl-L-methionine-dependent methyltransferases"/>
    <property type="match status" value="1"/>
</dbReference>
<sequence>MGCGNWQMALFIMLRYGRAEGQHTGLIPWWDEVELGRGELLHTAKSDINSTVAVWQHGEFRALWLEDVLQSVVWVPPGNSSSYGAGAAPATCTGCSDTLVFGYPQVMAAAAAAFSACAAAGARSAPGTCPLLQPGACVACLGVGAGALPLFLHRRLPRLVVDAVEVDPAVALAAQRCFGFPPLQADSPPALTLLVEDAAAYRLLPRLTALFLDCFDGRGEVPLQLQQPRFLRDCAAALAPGGVLVTNLLNGKAGSLQRARIGAFAAAVAGAFASEVYTIRVPGQAPNVIVVAVKPTVAVAGACLTGEATASAAQTLLAVRSASNKRSAANPLFLGFGRRNWRRPQQAIG</sequence>
<accession>A0AAW1RTQ1</accession>
<evidence type="ECO:0000313" key="2">
    <source>
        <dbReference type="EMBL" id="KAK9837109.1"/>
    </source>
</evidence>
<dbReference type="EMBL" id="JALJOU010000023">
    <property type="protein sequence ID" value="KAK9837109.1"/>
    <property type="molecule type" value="Genomic_DNA"/>
</dbReference>
<organism evidence="2 3">
    <name type="scientific">Elliptochloris bilobata</name>
    <dbReference type="NCBI Taxonomy" id="381761"/>
    <lineage>
        <taxon>Eukaryota</taxon>
        <taxon>Viridiplantae</taxon>
        <taxon>Chlorophyta</taxon>
        <taxon>core chlorophytes</taxon>
        <taxon>Trebouxiophyceae</taxon>
        <taxon>Trebouxiophyceae incertae sedis</taxon>
        <taxon>Elliptochloris clade</taxon>
        <taxon>Elliptochloris</taxon>
    </lineage>
</organism>
<reference evidence="2 3" key="1">
    <citation type="journal article" date="2024" name="Nat. Commun.">
        <title>Phylogenomics reveals the evolutionary origins of lichenization in chlorophyte algae.</title>
        <authorList>
            <person name="Puginier C."/>
            <person name="Libourel C."/>
            <person name="Otte J."/>
            <person name="Skaloud P."/>
            <person name="Haon M."/>
            <person name="Grisel S."/>
            <person name="Petersen M."/>
            <person name="Berrin J.G."/>
            <person name="Delaux P.M."/>
            <person name="Dal Grande F."/>
            <person name="Keller J."/>
        </authorList>
    </citation>
    <scope>NUCLEOTIDE SEQUENCE [LARGE SCALE GENOMIC DNA]</scope>
    <source>
        <strain evidence="2 3">SAG 245.80</strain>
    </source>
</reference>
<gene>
    <name evidence="2" type="ORF">WJX81_003306</name>
</gene>
<feature type="signal peptide" evidence="1">
    <location>
        <begin position="1"/>
        <end position="21"/>
    </location>
</feature>
<proteinExistence type="predicted"/>
<dbReference type="Proteomes" id="UP001445335">
    <property type="component" value="Unassembled WGS sequence"/>
</dbReference>
<protein>
    <submittedName>
        <fullName evidence="2">Uncharacterized protein</fullName>
    </submittedName>
</protein>
<evidence type="ECO:0000313" key="3">
    <source>
        <dbReference type="Proteomes" id="UP001445335"/>
    </source>
</evidence>
<evidence type="ECO:0000256" key="1">
    <source>
        <dbReference type="SAM" id="SignalP"/>
    </source>
</evidence>
<keyword evidence="3" id="KW-1185">Reference proteome</keyword>
<dbReference type="Gene3D" id="3.40.50.150">
    <property type="entry name" value="Vaccinia Virus protein VP39"/>
    <property type="match status" value="1"/>
</dbReference>
<name>A0AAW1RTQ1_9CHLO</name>
<feature type="chain" id="PRO_5043530957" evidence="1">
    <location>
        <begin position="22"/>
        <end position="349"/>
    </location>
</feature>
<dbReference type="InterPro" id="IPR029063">
    <property type="entry name" value="SAM-dependent_MTases_sf"/>
</dbReference>
<dbReference type="CDD" id="cd02440">
    <property type="entry name" value="AdoMet_MTases"/>
    <property type="match status" value="1"/>
</dbReference>
<keyword evidence="1" id="KW-0732">Signal</keyword>
<dbReference type="AlphaFoldDB" id="A0AAW1RTQ1"/>